<dbReference type="EMBL" id="JBAMMX010000023">
    <property type="protein sequence ID" value="KAK6917328.1"/>
    <property type="molecule type" value="Genomic_DNA"/>
</dbReference>
<feature type="region of interest" description="Disordered" evidence="1">
    <location>
        <begin position="1"/>
        <end position="37"/>
    </location>
</feature>
<accession>A0AAN8Z1J9</accession>
<keyword evidence="3" id="KW-1185">Reference proteome</keyword>
<protein>
    <submittedName>
        <fullName evidence="2">Uncharacterized protein</fullName>
    </submittedName>
</protein>
<gene>
    <name evidence="2" type="ORF">RJ641_018079</name>
</gene>
<reference evidence="2 3" key="1">
    <citation type="submission" date="2023-12" db="EMBL/GenBank/DDBJ databases">
        <title>A high-quality genome assembly for Dillenia turbinata (Dilleniales).</title>
        <authorList>
            <person name="Chanderbali A."/>
        </authorList>
    </citation>
    <scope>NUCLEOTIDE SEQUENCE [LARGE SCALE GENOMIC DNA]</scope>
    <source>
        <strain evidence="2">LSX21</strain>
        <tissue evidence="2">Leaf</tissue>
    </source>
</reference>
<proteinExistence type="predicted"/>
<evidence type="ECO:0000313" key="2">
    <source>
        <dbReference type="EMBL" id="KAK6917328.1"/>
    </source>
</evidence>
<evidence type="ECO:0000256" key="1">
    <source>
        <dbReference type="SAM" id="MobiDB-lite"/>
    </source>
</evidence>
<dbReference type="Proteomes" id="UP001370490">
    <property type="component" value="Unassembled WGS sequence"/>
</dbReference>
<comment type="caution">
    <text evidence="2">The sequence shown here is derived from an EMBL/GenBank/DDBJ whole genome shotgun (WGS) entry which is preliminary data.</text>
</comment>
<name>A0AAN8Z1J9_9MAGN</name>
<dbReference type="AlphaFoldDB" id="A0AAN8Z1J9"/>
<sequence length="88" mass="9835">MGSESERTPAVTPRPVPRRESPWGLPEGDQPTQVLSYKDGIYSPRPALKETHSRRYRALSSFSGNACALNLGRNQQNHSTTCKLNPQR</sequence>
<evidence type="ECO:0000313" key="3">
    <source>
        <dbReference type="Proteomes" id="UP001370490"/>
    </source>
</evidence>
<organism evidence="2 3">
    <name type="scientific">Dillenia turbinata</name>
    <dbReference type="NCBI Taxonomy" id="194707"/>
    <lineage>
        <taxon>Eukaryota</taxon>
        <taxon>Viridiplantae</taxon>
        <taxon>Streptophyta</taxon>
        <taxon>Embryophyta</taxon>
        <taxon>Tracheophyta</taxon>
        <taxon>Spermatophyta</taxon>
        <taxon>Magnoliopsida</taxon>
        <taxon>eudicotyledons</taxon>
        <taxon>Gunneridae</taxon>
        <taxon>Pentapetalae</taxon>
        <taxon>Dilleniales</taxon>
        <taxon>Dilleniaceae</taxon>
        <taxon>Dillenia</taxon>
    </lineage>
</organism>